<dbReference type="Proteomes" id="UP000383932">
    <property type="component" value="Unassembled WGS sequence"/>
</dbReference>
<protein>
    <submittedName>
        <fullName evidence="2">Uncharacterized protein</fullName>
    </submittedName>
</protein>
<organism evidence="2 3">
    <name type="scientific">Ceratobasidium theobromae</name>
    <dbReference type="NCBI Taxonomy" id="1582974"/>
    <lineage>
        <taxon>Eukaryota</taxon>
        <taxon>Fungi</taxon>
        <taxon>Dikarya</taxon>
        <taxon>Basidiomycota</taxon>
        <taxon>Agaricomycotina</taxon>
        <taxon>Agaricomycetes</taxon>
        <taxon>Cantharellales</taxon>
        <taxon>Ceratobasidiaceae</taxon>
        <taxon>Ceratobasidium</taxon>
    </lineage>
</organism>
<proteinExistence type="predicted"/>
<gene>
    <name evidence="2" type="ORF">CTheo_1198</name>
</gene>
<name>A0A5N5QVX3_9AGAM</name>
<feature type="compositionally biased region" description="Polar residues" evidence="1">
    <location>
        <begin position="30"/>
        <end position="55"/>
    </location>
</feature>
<dbReference type="OrthoDB" id="3253876at2759"/>
<keyword evidence="3" id="KW-1185">Reference proteome</keyword>
<feature type="compositionally biased region" description="Polar residues" evidence="1">
    <location>
        <begin position="7"/>
        <end position="20"/>
    </location>
</feature>
<evidence type="ECO:0000256" key="1">
    <source>
        <dbReference type="SAM" id="MobiDB-lite"/>
    </source>
</evidence>
<feature type="region of interest" description="Disordered" evidence="1">
    <location>
        <begin position="148"/>
        <end position="181"/>
    </location>
</feature>
<evidence type="ECO:0000313" key="3">
    <source>
        <dbReference type="Proteomes" id="UP000383932"/>
    </source>
</evidence>
<evidence type="ECO:0000313" key="2">
    <source>
        <dbReference type="EMBL" id="KAB5595326.1"/>
    </source>
</evidence>
<feature type="compositionally biased region" description="Low complexity" evidence="1">
    <location>
        <begin position="56"/>
        <end position="78"/>
    </location>
</feature>
<dbReference type="EMBL" id="SSOP01000010">
    <property type="protein sequence ID" value="KAB5595326.1"/>
    <property type="molecule type" value="Genomic_DNA"/>
</dbReference>
<accession>A0A5N5QVX3</accession>
<feature type="compositionally biased region" description="Low complexity" evidence="1">
    <location>
        <begin position="155"/>
        <end position="172"/>
    </location>
</feature>
<comment type="caution">
    <text evidence="2">The sequence shown here is derived from an EMBL/GenBank/DDBJ whole genome shotgun (WGS) entry which is preliminary data.</text>
</comment>
<sequence length="300" mass="33178">MSYMYAQPTNNPFLGSSQEDASSRFPDINNIGNPASNMGGPSQWQPQYGQPNQGFSQSGFMQPQPQQQMGYMQPSQPGFSFGMGQGAPYSPPPQQYPGQQAQFSPMQYQPQYAMSPMGAAPTGYPFQAQQPSNYSAVADLDPYSSLSSASFPGIQSQLSQAQQPTQPQRPASGSQHGDHPRTFVQKFKTDLEQWDTAAWKQIMFRIADLRSSWEVRKRDLNGALEGARFNGWTSSEVQQCQATQMIKEAGDYVDTCHASEFQLHEVLSGYRHSTDPASKSRVRDALNAGLRSLPEFPPPL</sequence>
<reference evidence="2 3" key="1">
    <citation type="journal article" date="2019" name="Fungal Biol. Biotechnol.">
        <title>Draft genome sequence of fastidious pathogen Ceratobasidium theobromae, which causes vascular-streak dieback in Theobroma cacao.</title>
        <authorList>
            <person name="Ali S.S."/>
            <person name="Asman A."/>
            <person name="Shao J."/>
            <person name="Firmansyah A.P."/>
            <person name="Susilo A.W."/>
            <person name="Rosmana A."/>
            <person name="McMahon P."/>
            <person name="Junaid M."/>
            <person name="Guest D."/>
            <person name="Kheng T.Y."/>
            <person name="Meinhardt L.W."/>
            <person name="Bailey B.A."/>
        </authorList>
    </citation>
    <scope>NUCLEOTIDE SEQUENCE [LARGE SCALE GENOMIC DNA]</scope>
    <source>
        <strain evidence="2 3">CT2</strain>
    </source>
</reference>
<feature type="region of interest" description="Disordered" evidence="1">
    <location>
        <begin position="1"/>
        <end position="100"/>
    </location>
</feature>
<dbReference type="AlphaFoldDB" id="A0A5N5QVX3"/>